<dbReference type="InterPro" id="IPR002549">
    <property type="entry name" value="AI-2E-like"/>
</dbReference>
<feature type="transmembrane region" description="Helical" evidence="6">
    <location>
        <begin position="176"/>
        <end position="194"/>
    </location>
</feature>
<organism evidence="7 8">
    <name type="scientific">Commensalibacter papalotli</name>
    <name type="common">ex Botero et al. 2024</name>
    <dbReference type="NCBI Taxonomy" id="2972766"/>
    <lineage>
        <taxon>Bacteria</taxon>
        <taxon>Pseudomonadati</taxon>
        <taxon>Pseudomonadota</taxon>
        <taxon>Alphaproteobacteria</taxon>
        <taxon>Acetobacterales</taxon>
        <taxon>Acetobacteraceae</taxon>
    </lineage>
</organism>
<evidence type="ECO:0000256" key="3">
    <source>
        <dbReference type="ARBA" id="ARBA00022692"/>
    </source>
</evidence>
<feature type="transmembrane region" description="Helical" evidence="6">
    <location>
        <begin position="80"/>
        <end position="102"/>
    </location>
</feature>
<sequence>MPLNNKDPDLNITRQLSRAEQIHNQTIAQTCLTIILFLFGLYTIRAFVPSLIWGIIFAIACWPLYVKVKQIWPYKRPDFILPLLFALVITLLFMFPFTIIAVEVTKDIQASFEWIIHASHEGVSPPQWLQNLPFAQDTIISWWNQNLADPQSASNLLSNLHLSHGVYVTQQIGTQLFHRGLQFLFAIITLFFLFKDGESVVKQCLLGSRRLFGQQGENIAKQMIASVHGTVSGLVLVGLGQGVILGFTYYFVGIPHAALFGIMTAIAAMVPFCPLIAIAVVAITALLKVSSFAAISVVVIGCIIVFIADHFIRPALIGGSTKLPFIWVLIGILGGLESWGMIGLFIGPAIMAALMMLWYNWTTSKKTRL</sequence>
<feature type="transmembrane region" description="Helical" evidence="6">
    <location>
        <begin position="50"/>
        <end position="68"/>
    </location>
</feature>
<name>A0ABN8WCU4_9PROT</name>
<evidence type="ECO:0000256" key="4">
    <source>
        <dbReference type="ARBA" id="ARBA00022989"/>
    </source>
</evidence>
<dbReference type="EMBL" id="CAMXCH010000002">
    <property type="protein sequence ID" value="CAI3945016.1"/>
    <property type="molecule type" value="Genomic_DNA"/>
</dbReference>
<evidence type="ECO:0000313" key="7">
    <source>
        <dbReference type="EMBL" id="CAI3945016.1"/>
    </source>
</evidence>
<comment type="caution">
    <text evidence="7">The sequence shown here is derived from an EMBL/GenBank/DDBJ whole genome shotgun (WGS) entry which is preliminary data.</text>
</comment>
<feature type="transmembrane region" description="Helical" evidence="6">
    <location>
        <begin position="292"/>
        <end position="313"/>
    </location>
</feature>
<evidence type="ECO:0000256" key="1">
    <source>
        <dbReference type="ARBA" id="ARBA00004141"/>
    </source>
</evidence>
<evidence type="ECO:0000313" key="8">
    <source>
        <dbReference type="Proteomes" id="UP001154272"/>
    </source>
</evidence>
<reference evidence="7" key="1">
    <citation type="submission" date="2022-10" db="EMBL/GenBank/DDBJ databases">
        <authorList>
            <person name="Botero Cardona J."/>
        </authorList>
    </citation>
    <scope>NUCLEOTIDE SEQUENCE</scope>
    <source>
        <strain evidence="7">R-83534</strain>
    </source>
</reference>
<comment type="similarity">
    <text evidence="2">Belongs to the autoinducer-2 exporter (AI-2E) (TC 2.A.86) family.</text>
</comment>
<accession>A0ABN8WCU4</accession>
<evidence type="ECO:0000256" key="5">
    <source>
        <dbReference type="ARBA" id="ARBA00023136"/>
    </source>
</evidence>
<dbReference type="RefSeq" id="WP_084051498.1">
    <property type="nucleotide sequence ID" value="NZ_CAMXCH010000002.1"/>
</dbReference>
<dbReference type="PANTHER" id="PTHR21716:SF61">
    <property type="entry name" value="BLR8064 PROTEIN"/>
    <property type="match status" value="1"/>
</dbReference>
<feature type="transmembrane region" description="Helical" evidence="6">
    <location>
        <begin position="231"/>
        <end position="252"/>
    </location>
</feature>
<evidence type="ECO:0000256" key="6">
    <source>
        <dbReference type="SAM" id="Phobius"/>
    </source>
</evidence>
<protein>
    <submittedName>
        <fullName evidence="7">Predicted PurR-regulated permease PerM (PerM)</fullName>
    </submittedName>
</protein>
<gene>
    <name evidence="7" type="ORF">R83534S58_LOCUS1365</name>
</gene>
<proteinExistence type="inferred from homology"/>
<keyword evidence="8" id="KW-1185">Reference proteome</keyword>
<feature type="transmembrane region" description="Helical" evidence="6">
    <location>
        <begin position="258"/>
        <end position="285"/>
    </location>
</feature>
<dbReference type="Pfam" id="PF01594">
    <property type="entry name" value="AI-2E_transport"/>
    <property type="match status" value="1"/>
</dbReference>
<comment type="subcellular location">
    <subcellularLocation>
        <location evidence="1">Membrane</location>
        <topology evidence="1">Multi-pass membrane protein</topology>
    </subcellularLocation>
</comment>
<dbReference type="Proteomes" id="UP001154272">
    <property type="component" value="Unassembled WGS sequence"/>
</dbReference>
<evidence type="ECO:0000256" key="2">
    <source>
        <dbReference type="ARBA" id="ARBA00009773"/>
    </source>
</evidence>
<dbReference type="PANTHER" id="PTHR21716">
    <property type="entry name" value="TRANSMEMBRANE PROTEIN"/>
    <property type="match status" value="1"/>
</dbReference>
<feature type="transmembrane region" description="Helical" evidence="6">
    <location>
        <begin position="325"/>
        <end position="358"/>
    </location>
</feature>
<keyword evidence="4 6" id="KW-1133">Transmembrane helix</keyword>
<keyword evidence="3 6" id="KW-0812">Transmembrane</keyword>
<keyword evidence="5 6" id="KW-0472">Membrane</keyword>